<reference evidence="1 2" key="1">
    <citation type="submission" date="2016-04" db="EMBL/GenBank/DDBJ databases">
        <title>Genome analyses suggest a sexual origin of heterokaryosis in a supposedly ancient asexual fungus.</title>
        <authorList>
            <person name="Ropars J."/>
            <person name="Sedzielewska K."/>
            <person name="Noel J."/>
            <person name="Charron P."/>
            <person name="Farinelli L."/>
            <person name="Marton T."/>
            <person name="Kruger M."/>
            <person name="Pelin A."/>
            <person name="Brachmann A."/>
            <person name="Corradi N."/>
        </authorList>
    </citation>
    <scope>NUCLEOTIDE SEQUENCE [LARGE SCALE GENOMIC DNA]</scope>
    <source>
        <strain evidence="1 2">C2</strain>
    </source>
</reference>
<evidence type="ECO:0000313" key="1">
    <source>
        <dbReference type="EMBL" id="PKK55569.1"/>
    </source>
</evidence>
<comment type="caution">
    <text evidence="1">The sequence shown here is derived from an EMBL/GenBank/DDBJ whole genome shotgun (WGS) entry which is preliminary data.</text>
</comment>
<protein>
    <submittedName>
        <fullName evidence="1">Uncharacterized protein</fullName>
    </submittedName>
</protein>
<organism evidence="1 2">
    <name type="scientific">Rhizophagus irregularis</name>
    <dbReference type="NCBI Taxonomy" id="588596"/>
    <lineage>
        <taxon>Eukaryota</taxon>
        <taxon>Fungi</taxon>
        <taxon>Fungi incertae sedis</taxon>
        <taxon>Mucoromycota</taxon>
        <taxon>Glomeromycotina</taxon>
        <taxon>Glomeromycetes</taxon>
        <taxon>Glomerales</taxon>
        <taxon>Glomeraceae</taxon>
        <taxon>Rhizophagus</taxon>
    </lineage>
</organism>
<name>A0A2N1M1T0_9GLOM</name>
<dbReference type="AlphaFoldDB" id="A0A2N1M1T0"/>
<dbReference type="EMBL" id="LLXL01007298">
    <property type="protein sequence ID" value="PKK55569.1"/>
    <property type="molecule type" value="Genomic_DNA"/>
</dbReference>
<evidence type="ECO:0000313" key="2">
    <source>
        <dbReference type="Proteomes" id="UP000233469"/>
    </source>
</evidence>
<sequence>MSDCCYILNRLGTIALIIEQLPVHLIPRWYVYQFGTIDLNGAQIQLQPGQCVINIQLTCLYHGVPANVLNPPPPPPPQLPPPNPFATLPNPIPIDMFHVQFAILNN</sequence>
<accession>A0A2N1M1T0</accession>
<dbReference type="Proteomes" id="UP000233469">
    <property type="component" value="Unassembled WGS sequence"/>
</dbReference>
<gene>
    <name evidence="1" type="ORF">RhiirC2_858961</name>
</gene>
<dbReference type="VEuPathDB" id="FungiDB:FUN_004895"/>
<proteinExistence type="predicted"/>
<reference evidence="1 2" key="2">
    <citation type="submission" date="2017-10" db="EMBL/GenBank/DDBJ databases">
        <title>Extensive intraspecific genome diversity in a model arbuscular mycorrhizal fungus.</title>
        <authorList>
            <person name="Chen E.C.H."/>
            <person name="Morin E."/>
            <person name="Baudet D."/>
            <person name="Noel J."/>
            <person name="Ndikumana S."/>
            <person name="Charron P."/>
            <person name="St-Onge C."/>
            <person name="Giorgi J."/>
            <person name="Grigoriev I.V."/>
            <person name="Roux C."/>
            <person name="Martin F.M."/>
            <person name="Corradi N."/>
        </authorList>
    </citation>
    <scope>NUCLEOTIDE SEQUENCE [LARGE SCALE GENOMIC DNA]</scope>
    <source>
        <strain evidence="1 2">C2</strain>
    </source>
</reference>